<gene>
    <name evidence="6" type="ORF">HXK21_05050</name>
</gene>
<feature type="transmembrane region" description="Helical" evidence="5">
    <location>
        <begin position="83"/>
        <end position="106"/>
    </location>
</feature>
<evidence type="ECO:0000313" key="6">
    <source>
        <dbReference type="EMBL" id="MBF0970391.1"/>
    </source>
</evidence>
<dbReference type="EMBL" id="JABZGR010000012">
    <property type="protein sequence ID" value="MBF0970391.1"/>
    <property type="molecule type" value="Genomic_DNA"/>
</dbReference>
<evidence type="ECO:0000256" key="2">
    <source>
        <dbReference type="ARBA" id="ARBA00022692"/>
    </source>
</evidence>
<comment type="caution">
    <text evidence="6">The sequence shown here is derived from an EMBL/GenBank/DDBJ whole genome shotgun (WGS) entry which is preliminary data.</text>
</comment>
<evidence type="ECO:0000256" key="3">
    <source>
        <dbReference type="ARBA" id="ARBA00022989"/>
    </source>
</evidence>
<reference evidence="6" key="1">
    <citation type="submission" date="2020-04" db="EMBL/GenBank/DDBJ databases">
        <title>Deep metagenomics examines the oral microbiome during advanced dental caries in children, revealing novel taxa and co-occurrences with host molecules.</title>
        <authorList>
            <person name="Baker J.L."/>
            <person name="Morton J.T."/>
            <person name="Dinis M."/>
            <person name="Alvarez R."/>
            <person name="Tran N.C."/>
            <person name="Knight R."/>
            <person name="Edlund A."/>
        </authorList>
    </citation>
    <scope>NUCLEOTIDE SEQUENCE</scope>
    <source>
        <strain evidence="6">JCVI_34_bin.1</strain>
    </source>
</reference>
<organism evidence="6 7">
    <name type="scientific">Alloprevotella tannerae</name>
    <dbReference type="NCBI Taxonomy" id="76122"/>
    <lineage>
        <taxon>Bacteria</taxon>
        <taxon>Pseudomonadati</taxon>
        <taxon>Bacteroidota</taxon>
        <taxon>Bacteroidia</taxon>
        <taxon>Bacteroidales</taxon>
        <taxon>Prevotellaceae</taxon>
        <taxon>Alloprevotella</taxon>
    </lineage>
</organism>
<accession>A0A929X013</accession>
<comment type="subcellular location">
    <subcellularLocation>
        <location evidence="1">Endomembrane system</location>
        <topology evidence="1">Multi-pass membrane protein</topology>
    </subcellularLocation>
</comment>
<evidence type="ECO:0000256" key="4">
    <source>
        <dbReference type="ARBA" id="ARBA00023136"/>
    </source>
</evidence>
<evidence type="ECO:0000313" key="7">
    <source>
        <dbReference type="Proteomes" id="UP000704068"/>
    </source>
</evidence>
<dbReference type="Pfam" id="PF04191">
    <property type="entry name" value="PEMT"/>
    <property type="match status" value="1"/>
</dbReference>
<dbReference type="Gene3D" id="1.20.120.1630">
    <property type="match status" value="1"/>
</dbReference>
<feature type="transmembrane region" description="Helical" evidence="5">
    <location>
        <begin position="127"/>
        <end position="155"/>
    </location>
</feature>
<dbReference type="AlphaFoldDB" id="A0A929X013"/>
<dbReference type="Proteomes" id="UP000704068">
    <property type="component" value="Unassembled WGS sequence"/>
</dbReference>
<evidence type="ECO:0008006" key="8">
    <source>
        <dbReference type="Google" id="ProtNLM"/>
    </source>
</evidence>
<keyword evidence="4 5" id="KW-0472">Membrane</keyword>
<proteinExistence type="predicted"/>
<feature type="transmembrane region" description="Helical" evidence="5">
    <location>
        <begin position="58"/>
        <end position="77"/>
    </location>
</feature>
<feature type="transmembrane region" description="Helical" evidence="5">
    <location>
        <begin position="20"/>
        <end position="37"/>
    </location>
</feature>
<dbReference type="GO" id="GO:0012505">
    <property type="term" value="C:endomembrane system"/>
    <property type="evidence" value="ECO:0007669"/>
    <property type="project" value="UniProtKB-SubCell"/>
</dbReference>
<keyword evidence="3 5" id="KW-1133">Transmembrane helix</keyword>
<dbReference type="InterPro" id="IPR007318">
    <property type="entry name" value="Phopholipid_MeTrfase"/>
</dbReference>
<dbReference type="RefSeq" id="WP_303763778.1">
    <property type="nucleotide sequence ID" value="NZ_JABZGR010000012.1"/>
</dbReference>
<name>A0A929X013_9BACT</name>
<protein>
    <recommendedName>
        <fullName evidence="8">Isoprenylcysteine carboxylmethyltransferase family protein</fullName>
    </recommendedName>
</protein>
<evidence type="ECO:0000256" key="5">
    <source>
        <dbReference type="SAM" id="Phobius"/>
    </source>
</evidence>
<keyword evidence="2 5" id="KW-0812">Transmembrane</keyword>
<sequence length="190" mass="21795">MSTIDLSFFTTLQAGWLNAWIPSFGMVLIQFIYMAIFREGGKRAVDTSWYTAKDKLNGLASTVLQILLLILSIFVPLKFGTMWFVICLVIFLLSLAAFISAFHNYAAAPANKPIKNDIYRWSRNPMCFFFFAGMLGAYIASASLWMLIVLIPFIAATHFIILGEERYCTETYGKEYLEYKTPTPRYFLFF</sequence>
<evidence type="ECO:0000256" key="1">
    <source>
        <dbReference type="ARBA" id="ARBA00004127"/>
    </source>
</evidence>